<keyword evidence="1" id="KW-0802">TPR repeat</keyword>
<keyword evidence="4" id="KW-1185">Reference proteome</keyword>
<protein>
    <submittedName>
        <fullName evidence="3">Uncharacterized protein</fullName>
    </submittedName>
</protein>
<dbReference type="Proteomes" id="UP000321412">
    <property type="component" value="Unassembled WGS sequence"/>
</dbReference>
<feature type="chain" id="PRO_5022915218" evidence="2">
    <location>
        <begin position="31"/>
        <end position="274"/>
    </location>
</feature>
<dbReference type="InterPro" id="IPR011990">
    <property type="entry name" value="TPR-like_helical_dom_sf"/>
</dbReference>
<comment type="caution">
    <text evidence="3">The sequence shown here is derived from an EMBL/GenBank/DDBJ whole genome shotgun (WGS) entry which is preliminary data.</text>
</comment>
<name>A0A5C6XGR6_9DELT</name>
<accession>A0A5C6XGR6</accession>
<keyword evidence="2" id="KW-0732">Signal</keyword>
<proteinExistence type="predicted"/>
<dbReference type="EMBL" id="VOSM01000002">
    <property type="protein sequence ID" value="TXD38105.1"/>
    <property type="molecule type" value="Genomic_DNA"/>
</dbReference>
<dbReference type="InterPro" id="IPR019734">
    <property type="entry name" value="TPR_rpt"/>
</dbReference>
<dbReference type="PROSITE" id="PS50005">
    <property type="entry name" value="TPR"/>
    <property type="match status" value="1"/>
</dbReference>
<dbReference type="SUPFAM" id="SSF48452">
    <property type="entry name" value="TPR-like"/>
    <property type="match status" value="1"/>
</dbReference>
<dbReference type="RefSeq" id="WP_146980050.1">
    <property type="nucleotide sequence ID" value="NZ_VOSM01000002.1"/>
</dbReference>
<dbReference type="OrthoDB" id="5509041at2"/>
<evidence type="ECO:0000256" key="1">
    <source>
        <dbReference type="PROSITE-ProRule" id="PRU00339"/>
    </source>
</evidence>
<dbReference type="AlphaFoldDB" id="A0A5C6XGR6"/>
<evidence type="ECO:0000313" key="3">
    <source>
        <dbReference type="EMBL" id="TXD38105.1"/>
    </source>
</evidence>
<organism evidence="3 4">
    <name type="scientific">Lujinxingia vulgaris</name>
    <dbReference type="NCBI Taxonomy" id="2600176"/>
    <lineage>
        <taxon>Bacteria</taxon>
        <taxon>Deltaproteobacteria</taxon>
        <taxon>Bradymonadales</taxon>
        <taxon>Lujinxingiaceae</taxon>
        <taxon>Lujinxingia</taxon>
    </lineage>
</organism>
<evidence type="ECO:0000256" key="2">
    <source>
        <dbReference type="SAM" id="SignalP"/>
    </source>
</evidence>
<evidence type="ECO:0000313" key="4">
    <source>
        <dbReference type="Proteomes" id="UP000321412"/>
    </source>
</evidence>
<gene>
    <name evidence="3" type="ORF">FRC98_04195</name>
</gene>
<feature type="signal peptide" evidence="2">
    <location>
        <begin position="1"/>
        <end position="30"/>
    </location>
</feature>
<sequence>MKRCKLANGRGLAAATVAAGLLMVALPAAAQQGGGDPHDAAQNAEVHYQIAMRLFNEGRYRESVEEFDQALALLDDPIFWCNRAVPLVKLAEMEQAGESLRRCRDGFEPQSADYAQVDAQLSGLTLVARRVEPAARSVAQLAGQRPLEVAPVMLDEVEEEGSGRRVAGWALAGAGVGLLASAWVIDLRSAPVVEELAEASAQGASRQRYDALRSEVALRQRVFWSLAGAGAAATLVGGGLLTWDLLEDDARPATLSLNPQLQPGLVGVGIRLSR</sequence>
<reference evidence="3 4" key="1">
    <citation type="submission" date="2019-08" db="EMBL/GenBank/DDBJ databases">
        <title>Bradymonadales sp. TMQ4.</title>
        <authorList>
            <person name="Liang Q."/>
        </authorList>
    </citation>
    <scope>NUCLEOTIDE SEQUENCE [LARGE SCALE GENOMIC DNA]</scope>
    <source>
        <strain evidence="3 4">TMQ4</strain>
    </source>
</reference>
<feature type="repeat" description="TPR" evidence="1">
    <location>
        <begin position="44"/>
        <end position="77"/>
    </location>
</feature>
<dbReference type="Gene3D" id="1.25.40.10">
    <property type="entry name" value="Tetratricopeptide repeat domain"/>
    <property type="match status" value="1"/>
</dbReference>